<accession>A0A941IY13</accession>
<dbReference type="RefSeq" id="WP_212190759.1">
    <property type="nucleotide sequence ID" value="NZ_JAGTAR010000015.1"/>
</dbReference>
<dbReference type="Proteomes" id="UP000679220">
    <property type="component" value="Unassembled WGS sequence"/>
</dbReference>
<organism evidence="1 2">
    <name type="scientific">Carboxylicivirga sediminis</name>
    <dbReference type="NCBI Taxonomy" id="2006564"/>
    <lineage>
        <taxon>Bacteria</taxon>
        <taxon>Pseudomonadati</taxon>
        <taxon>Bacteroidota</taxon>
        <taxon>Bacteroidia</taxon>
        <taxon>Marinilabiliales</taxon>
        <taxon>Marinilabiliaceae</taxon>
        <taxon>Carboxylicivirga</taxon>
    </lineage>
</organism>
<evidence type="ECO:0000313" key="2">
    <source>
        <dbReference type="Proteomes" id="UP000679220"/>
    </source>
</evidence>
<reference evidence="1" key="2">
    <citation type="submission" date="2021-04" db="EMBL/GenBank/DDBJ databases">
        <authorList>
            <person name="Zhang T."/>
            <person name="Zhang Y."/>
            <person name="Lu D."/>
            <person name="Zuo D."/>
            <person name="Du Z."/>
        </authorList>
    </citation>
    <scope>NUCLEOTIDE SEQUENCE</scope>
    <source>
        <strain evidence="1">JR1</strain>
    </source>
</reference>
<keyword evidence="2" id="KW-1185">Reference proteome</keyword>
<reference evidence="1" key="1">
    <citation type="journal article" date="2018" name="Int. J. Syst. Evol. Microbiol.">
        <title>Carboxylicivirga sediminis sp. nov., isolated from coastal sediment.</title>
        <authorList>
            <person name="Wang F.Q."/>
            <person name="Ren L.H."/>
            <person name="Zou R.J."/>
            <person name="Sun Y.Z."/>
            <person name="Liu X.J."/>
            <person name="Jiang F."/>
            <person name="Liu L.J."/>
        </authorList>
    </citation>
    <scope>NUCLEOTIDE SEQUENCE</scope>
    <source>
        <strain evidence="1">JR1</strain>
    </source>
</reference>
<gene>
    <name evidence="1" type="ORF">KDU71_10990</name>
</gene>
<proteinExistence type="predicted"/>
<dbReference type="EMBL" id="JAGTAR010000015">
    <property type="protein sequence ID" value="MBR8536083.1"/>
    <property type="molecule type" value="Genomic_DNA"/>
</dbReference>
<protein>
    <submittedName>
        <fullName evidence="1">Uncharacterized protein</fullName>
    </submittedName>
</protein>
<comment type="caution">
    <text evidence="1">The sequence shown here is derived from an EMBL/GenBank/DDBJ whole genome shotgun (WGS) entry which is preliminary data.</text>
</comment>
<dbReference type="AlphaFoldDB" id="A0A941IY13"/>
<name>A0A941IY13_9BACT</name>
<evidence type="ECO:0000313" key="1">
    <source>
        <dbReference type="EMBL" id="MBR8536083.1"/>
    </source>
</evidence>
<sequence length="59" mass="6827">MENFAFEVQLNVLGYELQATEKIVNGENESRVIRQNVDFDIDILSLELGLAYYFGANRR</sequence>